<dbReference type="RefSeq" id="WP_265787359.1">
    <property type="nucleotide sequence ID" value="NZ_BAABRS010000001.1"/>
</dbReference>
<proteinExistence type="predicted"/>
<keyword evidence="2" id="KW-1185">Reference proteome</keyword>
<accession>A0ABT3PVE2</accession>
<gene>
    <name evidence="1" type="ORF">LQ318_02865</name>
</gene>
<dbReference type="Proteomes" id="UP001207337">
    <property type="component" value="Unassembled WGS sequence"/>
</dbReference>
<reference evidence="1 2" key="1">
    <citation type="submission" date="2021-11" db="EMBL/GenBank/DDBJ databases">
        <title>Aliifidinibius sp. nov., a new bacterium isolated from saline soil.</title>
        <authorList>
            <person name="Galisteo C."/>
            <person name="De La Haba R."/>
            <person name="Sanchez-Porro C."/>
            <person name="Ventosa A."/>
        </authorList>
    </citation>
    <scope>NUCLEOTIDE SEQUENCE [LARGE SCALE GENOMIC DNA]</scope>
    <source>
        <strain evidence="1 2">KACC 190600</strain>
    </source>
</reference>
<organism evidence="1 2">
    <name type="scientific">Fodinibius salicampi</name>
    <dbReference type="NCBI Taxonomy" id="1920655"/>
    <lineage>
        <taxon>Bacteria</taxon>
        <taxon>Pseudomonadati</taxon>
        <taxon>Balneolota</taxon>
        <taxon>Balneolia</taxon>
        <taxon>Balneolales</taxon>
        <taxon>Balneolaceae</taxon>
        <taxon>Fodinibius</taxon>
    </lineage>
</organism>
<evidence type="ECO:0000313" key="1">
    <source>
        <dbReference type="EMBL" id="MCW9711836.1"/>
    </source>
</evidence>
<sequence length="95" mass="10831">MPASLFVSEVPMFILEGKVPTHEWPSSKDQSRYKIIFSLAHFGPDGKANGQEILLQAVNKTPVLEVWINRKSQRIEKIFNPPADKYYEGMPVPVF</sequence>
<evidence type="ECO:0000313" key="2">
    <source>
        <dbReference type="Proteomes" id="UP001207337"/>
    </source>
</evidence>
<protein>
    <submittedName>
        <fullName evidence="1">Uncharacterized protein</fullName>
    </submittedName>
</protein>
<dbReference type="EMBL" id="JAJNDC010000001">
    <property type="protein sequence ID" value="MCW9711836.1"/>
    <property type="molecule type" value="Genomic_DNA"/>
</dbReference>
<comment type="caution">
    <text evidence="1">The sequence shown here is derived from an EMBL/GenBank/DDBJ whole genome shotgun (WGS) entry which is preliminary data.</text>
</comment>
<name>A0ABT3PVE2_9BACT</name>